<evidence type="ECO:0000313" key="1">
    <source>
        <dbReference type="EMBL" id="KAI3780294.1"/>
    </source>
</evidence>
<sequence length="147" mass="16217">MAHPRTVDGGDDRRNVVVHQDDPLRFVAYVRDIIRIPSQISNWKFRCTIVVVAVDSKTFITAVLGSGFTVKPPKRVANCDVCALVCKAAGEICFIRLGGYGDEEEEGEEEEEEGEREGKLVEKVGHGLWNVETSATNSRNTLGHSCL</sequence>
<dbReference type="Proteomes" id="UP001055811">
    <property type="component" value="Linkage Group LG02"/>
</dbReference>
<accession>A0ACB9G9L4</accession>
<proteinExistence type="predicted"/>
<protein>
    <submittedName>
        <fullName evidence="1">Uncharacterized protein</fullName>
    </submittedName>
</protein>
<keyword evidence="2" id="KW-1185">Reference proteome</keyword>
<reference evidence="2" key="1">
    <citation type="journal article" date="2022" name="Mol. Ecol. Resour.">
        <title>The genomes of chicory, endive, great burdock and yacon provide insights into Asteraceae palaeo-polyploidization history and plant inulin production.</title>
        <authorList>
            <person name="Fan W."/>
            <person name="Wang S."/>
            <person name="Wang H."/>
            <person name="Wang A."/>
            <person name="Jiang F."/>
            <person name="Liu H."/>
            <person name="Zhao H."/>
            <person name="Xu D."/>
            <person name="Zhang Y."/>
        </authorList>
    </citation>
    <scope>NUCLEOTIDE SEQUENCE [LARGE SCALE GENOMIC DNA]</scope>
    <source>
        <strain evidence="2">cv. Punajuju</strain>
    </source>
</reference>
<evidence type="ECO:0000313" key="2">
    <source>
        <dbReference type="Proteomes" id="UP001055811"/>
    </source>
</evidence>
<comment type="caution">
    <text evidence="1">The sequence shown here is derived from an EMBL/GenBank/DDBJ whole genome shotgun (WGS) entry which is preliminary data.</text>
</comment>
<reference evidence="1 2" key="2">
    <citation type="journal article" date="2022" name="Mol. Ecol. Resour.">
        <title>The genomes of chicory, endive, great burdock and yacon provide insights into Asteraceae paleo-polyploidization history and plant inulin production.</title>
        <authorList>
            <person name="Fan W."/>
            <person name="Wang S."/>
            <person name="Wang H."/>
            <person name="Wang A."/>
            <person name="Jiang F."/>
            <person name="Liu H."/>
            <person name="Zhao H."/>
            <person name="Xu D."/>
            <person name="Zhang Y."/>
        </authorList>
    </citation>
    <scope>NUCLEOTIDE SEQUENCE [LARGE SCALE GENOMIC DNA]</scope>
    <source>
        <strain evidence="2">cv. Punajuju</strain>
        <tissue evidence="1">Leaves</tissue>
    </source>
</reference>
<dbReference type="EMBL" id="CM042010">
    <property type="protein sequence ID" value="KAI3780294.1"/>
    <property type="molecule type" value="Genomic_DNA"/>
</dbReference>
<name>A0ACB9G9L4_CICIN</name>
<organism evidence="1 2">
    <name type="scientific">Cichorium intybus</name>
    <name type="common">Chicory</name>
    <dbReference type="NCBI Taxonomy" id="13427"/>
    <lineage>
        <taxon>Eukaryota</taxon>
        <taxon>Viridiplantae</taxon>
        <taxon>Streptophyta</taxon>
        <taxon>Embryophyta</taxon>
        <taxon>Tracheophyta</taxon>
        <taxon>Spermatophyta</taxon>
        <taxon>Magnoliopsida</taxon>
        <taxon>eudicotyledons</taxon>
        <taxon>Gunneridae</taxon>
        <taxon>Pentapetalae</taxon>
        <taxon>asterids</taxon>
        <taxon>campanulids</taxon>
        <taxon>Asterales</taxon>
        <taxon>Asteraceae</taxon>
        <taxon>Cichorioideae</taxon>
        <taxon>Cichorieae</taxon>
        <taxon>Cichoriinae</taxon>
        <taxon>Cichorium</taxon>
    </lineage>
</organism>
<gene>
    <name evidence="1" type="ORF">L2E82_10271</name>
</gene>